<dbReference type="InterPro" id="IPR019734">
    <property type="entry name" value="TPR_rpt"/>
</dbReference>
<dbReference type="PANTHER" id="PTHR35807">
    <property type="entry name" value="TRANSCRIPTIONAL REGULATOR REDD-RELATED"/>
    <property type="match status" value="1"/>
</dbReference>
<dbReference type="InterPro" id="IPR016032">
    <property type="entry name" value="Sig_transdc_resp-reg_C-effctor"/>
</dbReference>
<comment type="similarity">
    <text evidence="1">Belongs to the AfsR/DnrI/RedD regulatory family.</text>
</comment>
<evidence type="ECO:0000256" key="1">
    <source>
        <dbReference type="ARBA" id="ARBA00005820"/>
    </source>
</evidence>
<feature type="compositionally biased region" description="Gly residues" evidence="6">
    <location>
        <begin position="116"/>
        <end position="132"/>
    </location>
</feature>
<dbReference type="PROSITE" id="PS51755">
    <property type="entry name" value="OMPR_PHOB"/>
    <property type="match status" value="1"/>
</dbReference>
<dbReference type="Proteomes" id="UP001595872">
    <property type="component" value="Unassembled WGS sequence"/>
</dbReference>
<dbReference type="InterPro" id="IPR036388">
    <property type="entry name" value="WH-like_DNA-bd_sf"/>
</dbReference>
<dbReference type="InterPro" id="IPR001867">
    <property type="entry name" value="OmpR/PhoB-type_DNA-bd"/>
</dbReference>
<keyword evidence="2" id="KW-0805">Transcription regulation</keyword>
<dbReference type="SUPFAM" id="SSF48452">
    <property type="entry name" value="TPR-like"/>
    <property type="match status" value="3"/>
</dbReference>
<feature type="domain" description="OmpR/PhoB-type" evidence="7">
    <location>
        <begin position="1"/>
        <end position="101"/>
    </location>
</feature>
<dbReference type="InterPro" id="IPR027417">
    <property type="entry name" value="P-loop_NTPase"/>
</dbReference>
<evidence type="ECO:0000256" key="2">
    <source>
        <dbReference type="ARBA" id="ARBA00023015"/>
    </source>
</evidence>
<dbReference type="SUPFAM" id="SSF52540">
    <property type="entry name" value="P-loop containing nucleoside triphosphate hydrolases"/>
    <property type="match status" value="1"/>
</dbReference>
<keyword evidence="9" id="KW-1185">Reference proteome</keyword>
<keyword evidence="3 5" id="KW-0238">DNA-binding</keyword>
<dbReference type="SMART" id="SM00028">
    <property type="entry name" value="TPR"/>
    <property type="match status" value="6"/>
</dbReference>
<dbReference type="PRINTS" id="PR00364">
    <property type="entry name" value="DISEASERSIST"/>
</dbReference>
<dbReference type="Pfam" id="PF13424">
    <property type="entry name" value="TPR_12"/>
    <property type="match status" value="1"/>
</dbReference>
<dbReference type="Pfam" id="PF03704">
    <property type="entry name" value="BTAD"/>
    <property type="match status" value="1"/>
</dbReference>
<organism evidence="8 9">
    <name type="scientific">Actinomadura gamaensis</name>
    <dbReference type="NCBI Taxonomy" id="1763541"/>
    <lineage>
        <taxon>Bacteria</taxon>
        <taxon>Bacillati</taxon>
        <taxon>Actinomycetota</taxon>
        <taxon>Actinomycetes</taxon>
        <taxon>Streptosporangiales</taxon>
        <taxon>Thermomonosporaceae</taxon>
        <taxon>Actinomadura</taxon>
    </lineage>
</organism>
<evidence type="ECO:0000256" key="5">
    <source>
        <dbReference type="PROSITE-ProRule" id="PRU01091"/>
    </source>
</evidence>
<evidence type="ECO:0000256" key="4">
    <source>
        <dbReference type="ARBA" id="ARBA00023163"/>
    </source>
</evidence>
<dbReference type="SMART" id="SM00862">
    <property type="entry name" value="Trans_reg_C"/>
    <property type="match status" value="1"/>
</dbReference>
<dbReference type="PANTHER" id="PTHR35807:SF1">
    <property type="entry name" value="TRANSCRIPTIONAL REGULATOR REDD"/>
    <property type="match status" value="1"/>
</dbReference>
<dbReference type="InterPro" id="IPR005158">
    <property type="entry name" value="BTAD"/>
</dbReference>
<dbReference type="InterPro" id="IPR011990">
    <property type="entry name" value="TPR-like_helical_dom_sf"/>
</dbReference>
<dbReference type="SUPFAM" id="SSF46894">
    <property type="entry name" value="C-terminal effector domain of the bipartite response regulators"/>
    <property type="match status" value="1"/>
</dbReference>
<reference evidence="9" key="1">
    <citation type="journal article" date="2019" name="Int. J. Syst. Evol. Microbiol.">
        <title>The Global Catalogue of Microorganisms (GCM) 10K type strain sequencing project: providing services to taxonomists for standard genome sequencing and annotation.</title>
        <authorList>
            <consortium name="The Broad Institute Genomics Platform"/>
            <consortium name="The Broad Institute Genome Sequencing Center for Infectious Disease"/>
            <person name="Wu L."/>
            <person name="Ma J."/>
        </authorList>
    </citation>
    <scope>NUCLEOTIDE SEQUENCE [LARGE SCALE GENOMIC DNA]</scope>
    <source>
        <strain evidence="9">KLKA75</strain>
    </source>
</reference>
<evidence type="ECO:0000313" key="8">
    <source>
        <dbReference type="EMBL" id="MFC4910962.1"/>
    </source>
</evidence>
<feature type="compositionally biased region" description="Low complexity" evidence="6">
    <location>
        <begin position="103"/>
        <end position="115"/>
    </location>
</feature>
<evidence type="ECO:0000256" key="3">
    <source>
        <dbReference type="ARBA" id="ARBA00023125"/>
    </source>
</evidence>
<gene>
    <name evidence="8" type="ORF">ACFPCY_26875</name>
</gene>
<comment type="caution">
    <text evidence="8">The sequence shown here is derived from an EMBL/GenBank/DDBJ whole genome shotgun (WGS) entry which is preliminary data.</text>
</comment>
<dbReference type="RefSeq" id="WP_378259613.1">
    <property type="nucleotide sequence ID" value="NZ_JBHSIT010000008.1"/>
</dbReference>
<name>A0ABV9U3M3_9ACTN</name>
<accession>A0ABV9U3M3</accession>
<proteinExistence type="inferred from homology"/>
<dbReference type="Gene3D" id="1.10.10.10">
    <property type="entry name" value="Winged helix-like DNA-binding domain superfamily/Winged helix DNA-binding domain"/>
    <property type="match status" value="1"/>
</dbReference>
<evidence type="ECO:0000313" key="9">
    <source>
        <dbReference type="Proteomes" id="UP001595872"/>
    </source>
</evidence>
<keyword evidence="4" id="KW-0804">Transcription</keyword>
<protein>
    <submittedName>
        <fullName evidence="8">BTAD domain-containing putative transcriptional regulator</fullName>
    </submittedName>
</protein>
<dbReference type="Gene3D" id="1.25.40.10">
    <property type="entry name" value="Tetratricopeptide repeat domain"/>
    <property type="match status" value="2"/>
</dbReference>
<dbReference type="EMBL" id="JBHSIT010000008">
    <property type="protein sequence ID" value="MFC4910962.1"/>
    <property type="molecule type" value="Genomic_DNA"/>
</dbReference>
<dbReference type="InterPro" id="IPR051677">
    <property type="entry name" value="AfsR-DnrI-RedD_regulator"/>
</dbReference>
<dbReference type="CDD" id="cd15831">
    <property type="entry name" value="BTAD"/>
    <property type="match status" value="1"/>
</dbReference>
<dbReference type="Pfam" id="PF00931">
    <property type="entry name" value="NB-ARC"/>
    <property type="match status" value="1"/>
</dbReference>
<dbReference type="InterPro" id="IPR002182">
    <property type="entry name" value="NB-ARC"/>
</dbReference>
<evidence type="ECO:0000259" key="7">
    <source>
        <dbReference type="PROSITE" id="PS51755"/>
    </source>
</evidence>
<evidence type="ECO:0000256" key="6">
    <source>
        <dbReference type="SAM" id="MobiDB-lite"/>
    </source>
</evidence>
<feature type="DNA-binding region" description="OmpR/PhoB-type" evidence="5">
    <location>
        <begin position="1"/>
        <end position="101"/>
    </location>
</feature>
<sequence length="999" mass="106496">METQITPLRFRLLGPPRGWRGDTELDLGSPQQRALLAMLLLREGAPVSAPELVAGVWDGDPPPRAIGTLRTYASRLRRLFDPDRAGGRSLSGRSPIGRASADRSPSGRSPISRSSGGRGSGGRSSGGRGSGGRSPETLVTVGSGYALRVPADALDTVHFTRRIAEADQANAAGDLARARELLSEALSLWHGEALEGIPGPFAEAQRVRLTERLVAAQVGKLDLDVQLGDHAAAVPELEALIARYPLRERPRELLMLALWRAGRPAEALDVYLDARRVLVDELGIEPGPALTALHERVLAASSPTPATSARPAQLPGAVADFTGRDAHVDGLRRALADGGVATVAGVAGVGKSALALRVAHLMRADHPDGQLYADLHGAHDRPADPHLVLGAFLKAFGVSPDAVPNDLDDRAALLHRILAGRRVLIVLDDARDAAQIRPLLPAPGAGGGTVIVTSRHRLDLPGAHHVDLDVFELDEARELLVRVAGPERVTAEPDAVRDLLEACGQLPLAVRVAAARLAARPSWTVRALVDRLADRRRRLAELRVADLAVEAVFQLGYNQLAPAPRRAFRLLALPDGPSFSVPAAAAVLGVPDDRAADLCRALERASLLRSTAPGQYRYHDLLRLYARQRAEAEEPAAERDAALRRLIGFCIATARAAHLTINPGDGRARPAPAAGVRFADQKDARDWLFAQGSALLALIGQAARAGLTGPAADLLLMTDTLVNSGFHARACEQAAHAVIDGAWEHRDPRAEGRAHLLLGWLYYHSDRIGDAEAVCRVALHRARQTGDTWTAADALSRLGNCAYLLGRREEALGLDREALAAFRAHGDRHGEGITLAAMGRALLDVGRPAEAAEAVTAGLALHRELGGEYGVGYALYQAGVVLRDVRGHKEALDLHVEALDHFRSGGYRVWEGLSLFRVALARLDLGDAEAAEADARHALAVLREVGDPWGQGMALDALARAHAARGDTTSARAHWTEALRILEEQGVPEANAVRARLAP</sequence>
<feature type="region of interest" description="Disordered" evidence="6">
    <location>
        <begin position="83"/>
        <end position="137"/>
    </location>
</feature>
<dbReference type="SMART" id="SM01043">
    <property type="entry name" value="BTAD"/>
    <property type="match status" value="1"/>
</dbReference>